<organism evidence="5 6">
    <name type="scientific">Paenibacillus contaminans</name>
    <dbReference type="NCBI Taxonomy" id="450362"/>
    <lineage>
        <taxon>Bacteria</taxon>
        <taxon>Bacillati</taxon>
        <taxon>Bacillota</taxon>
        <taxon>Bacilli</taxon>
        <taxon>Bacillales</taxon>
        <taxon>Paenibacillaceae</taxon>
        <taxon>Paenibacillus</taxon>
    </lineage>
</organism>
<dbReference type="PANTHER" id="PTHR22911:SF102">
    <property type="entry name" value="MEMBRANE PROTEIN"/>
    <property type="match status" value="1"/>
</dbReference>
<keyword evidence="3" id="KW-0812">Transmembrane</keyword>
<feature type="transmembrane region" description="Helical" evidence="3">
    <location>
        <begin position="89"/>
        <end position="107"/>
    </location>
</feature>
<dbReference type="InterPro" id="IPR037185">
    <property type="entry name" value="EmrE-like"/>
</dbReference>
<dbReference type="GO" id="GO:0016020">
    <property type="term" value="C:membrane"/>
    <property type="evidence" value="ECO:0007669"/>
    <property type="project" value="InterPro"/>
</dbReference>
<sequence length="167" mass="18433">MYFILSMIIFGAVGVFAKYIDLTSSEIALFKSLIGGLFLVLVCICTKHKPSWQNMKKNAIALLIASIALSGNWIFLFQSYKEATLSNAALSYYFAPVLVILLAPFVLKEKLSFKKMGCVALALFGLFLIMQSSKTGTTEHHLLGIFYGLIAACFRVVCLFCSNCSGW</sequence>
<comment type="subcellular location">
    <subcellularLocation>
        <location evidence="1">Endomembrane system</location>
        <topology evidence="1">Multi-pass membrane protein</topology>
    </subcellularLocation>
</comment>
<evidence type="ECO:0000256" key="3">
    <source>
        <dbReference type="SAM" id="Phobius"/>
    </source>
</evidence>
<accession>A0A329MVA4</accession>
<feature type="transmembrane region" description="Helical" evidence="3">
    <location>
        <begin position="58"/>
        <end position="77"/>
    </location>
</feature>
<name>A0A329MVA4_9BACL</name>
<dbReference type="Gene3D" id="1.10.3730.20">
    <property type="match status" value="1"/>
</dbReference>
<feature type="transmembrane region" description="Helical" evidence="3">
    <location>
        <begin position="27"/>
        <end position="46"/>
    </location>
</feature>
<dbReference type="Pfam" id="PF00892">
    <property type="entry name" value="EamA"/>
    <property type="match status" value="1"/>
</dbReference>
<evidence type="ECO:0000256" key="2">
    <source>
        <dbReference type="ARBA" id="ARBA00007362"/>
    </source>
</evidence>
<evidence type="ECO:0000313" key="6">
    <source>
        <dbReference type="Proteomes" id="UP000250369"/>
    </source>
</evidence>
<evidence type="ECO:0000256" key="1">
    <source>
        <dbReference type="ARBA" id="ARBA00004127"/>
    </source>
</evidence>
<dbReference type="InterPro" id="IPR000620">
    <property type="entry name" value="EamA_dom"/>
</dbReference>
<gene>
    <name evidence="5" type="ORF">DQG23_03380</name>
</gene>
<keyword evidence="3" id="KW-1133">Transmembrane helix</keyword>
<evidence type="ECO:0000313" key="5">
    <source>
        <dbReference type="EMBL" id="RAV23470.1"/>
    </source>
</evidence>
<dbReference type="Proteomes" id="UP000250369">
    <property type="component" value="Unassembled WGS sequence"/>
</dbReference>
<proteinExistence type="inferred from homology"/>
<feature type="domain" description="EamA" evidence="4">
    <location>
        <begin position="2"/>
        <end position="130"/>
    </location>
</feature>
<comment type="caution">
    <text evidence="5">The sequence shown here is derived from an EMBL/GenBank/DDBJ whole genome shotgun (WGS) entry which is preliminary data.</text>
</comment>
<dbReference type="PANTHER" id="PTHR22911">
    <property type="entry name" value="ACYL-MALONYL CONDENSING ENZYME-RELATED"/>
    <property type="match status" value="1"/>
</dbReference>
<comment type="similarity">
    <text evidence="2">Belongs to the EamA transporter family.</text>
</comment>
<evidence type="ECO:0000259" key="4">
    <source>
        <dbReference type="Pfam" id="PF00892"/>
    </source>
</evidence>
<reference evidence="5 6" key="1">
    <citation type="journal article" date="2009" name="Int. J. Syst. Evol. Microbiol.">
        <title>Paenibacillus contaminans sp. nov., isolated from a contaminated laboratory plate.</title>
        <authorList>
            <person name="Chou J.H."/>
            <person name="Lee J.H."/>
            <person name="Lin M.C."/>
            <person name="Chang P.S."/>
            <person name="Arun A.B."/>
            <person name="Young C.C."/>
            <person name="Chen W.M."/>
        </authorList>
    </citation>
    <scope>NUCLEOTIDE SEQUENCE [LARGE SCALE GENOMIC DNA]</scope>
    <source>
        <strain evidence="5 6">CKOBP-6</strain>
    </source>
</reference>
<keyword evidence="6" id="KW-1185">Reference proteome</keyword>
<dbReference type="AlphaFoldDB" id="A0A329MVA4"/>
<feature type="transmembrane region" description="Helical" evidence="3">
    <location>
        <begin position="116"/>
        <end position="133"/>
    </location>
</feature>
<keyword evidence="3" id="KW-0472">Membrane</keyword>
<protein>
    <recommendedName>
        <fullName evidence="4">EamA domain-containing protein</fullName>
    </recommendedName>
</protein>
<dbReference type="EMBL" id="QMFB01000001">
    <property type="protein sequence ID" value="RAV23470.1"/>
    <property type="molecule type" value="Genomic_DNA"/>
</dbReference>
<dbReference type="SUPFAM" id="SSF103481">
    <property type="entry name" value="Multidrug resistance efflux transporter EmrE"/>
    <property type="match status" value="1"/>
</dbReference>
<dbReference type="OrthoDB" id="9814238at2"/>
<feature type="transmembrane region" description="Helical" evidence="3">
    <location>
        <begin position="145"/>
        <end position="164"/>
    </location>
</feature>